<keyword evidence="1" id="KW-0812">Transmembrane</keyword>
<keyword evidence="1" id="KW-0472">Membrane</keyword>
<organism evidence="2 3">
    <name type="scientific">Rhizobium phage RHph_TM30</name>
    <dbReference type="NCBI Taxonomy" id="2509764"/>
    <lineage>
        <taxon>Viruses</taxon>
        <taxon>Duplodnaviria</taxon>
        <taxon>Heunggongvirae</taxon>
        <taxon>Uroviricota</taxon>
        <taxon>Caudoviricetes</taxon>
        <taxon>Kleczkowskaviridae</taxon>
        <taxon>Cuauhnahuacvirus</taxon>
        <taxon>Cuauhnahuacvirus TM30</taxon>
    </lineage>
</organism>
<accession>A0A7S5R5A4</accession>
<reference evidence="2 3" key="1">
    <citation type="submission" date="2020-01" db="EMBL/GenBank/DDBJ databases">
        <title>Patterns of diversity and host range of bacteriophage communities associated with bean-nodulatin bacteria.</title>
        <authorList>
            <person name="Vann Cauwenberghe J."/>
            <person name="Santamaria R.I."/>
            <person name="Bustos P."/>
            <person name="Juarez S."/>
            <person name="Gonzalez V."/>
        </authorList>
    </citation>
    <scope>NUCLEOTIDE SEQUENCE [LARGE SCALE GENOMIC DNA]</scope>
</reference>
<dbReference type="Proteomes" id="UP000629603">
    <property type="component" value="Segment"/>
</dbReference>
<protein>
    <recommendedName>
        <fullName evidence="4">Transmembrane protein</fullName>
    </recommendedName>
</protein>
<feature type="transmembrane region" description="Helical" evidence="1">
    <location>
        <begin position="33"/>
        <end position="55"/>
    </location>
</feature>
<gene>
    <name evidence="2" type="ORF">EVB93_238</name>
</gene>
<evidence type="ECO:0008006" key="4">
    <source>
        <dbReference type="Google" id="ProtNLM"/>
    </source>
</evidence>
<name>A0A7S5R5A4_9CAUD</name>
<evidence type="ECO:0000313" key="2">
    <source>
        <dbReference type="EMBL" id="QIG71345.1"/>
    </source>
</evidence>
<sequence>MNKLGISCYEVLWIVIQLSLITISILGNVNWDWFTVLTPVWTHLFLTMMTFLYVSRYRNSSFSYRKDRSYLMNKFFSISIKLLSTER</sequence>
<evidence type="ECO:0000313" key="3">
    <source>
        <dbReference type="Proteomes" id="UP000629603"/>
    </source>
</evidence>
<dbReference type="EMBL" id="MN988521">
    <property type="protein sequence ID" value="QIG71345.1"/>
    <property type="molecule type" value="Genomic_DNA"/>
</dbReference>
<keyword evidence="1" id="KW-1133">Transmembrane helix</keyword>
<keyword evidence="3" id="KW-1185">Reference proteome</keyword>
<feature type="transmembrane region" description="Helical" evidence="1">
    <location>
        <begin position="7"/>
        <end position="27"/>
    </location>
</feature>
<proteinExistence type="predicted"/>
<evidence type="ECO:0000256" key="1">
    <source>
        <dbReference type="SAM" id="Phobius"/>
    </source>
</evidence>